<gene>
    <name evidence="3" type="primary">ltrA</name>
    <name evidence="3" type="ORF">KDW95_20140</name>
</gene>
<dbReference type="InterPro" id="IPR051083">
    <property type="entry name" value="GrpII_Intron_Splice-Mob/Def"/>
</dbReference>
<protein>
    <submittedName>
        <fullName evidence="3">Group II intron reverse transcriptase/maturase</fullName>
        <ecNumber evidence="3">2.7.7.49</ecNumber>
    </submittedName>
</protein>
<keyword evidence="3" id="KW-0695">RNA-directed DNA polymerase</keyword>
<dbReference type="PROSITE" id="PS50878">
    <property type="entry name" value="RT_POL"/>
    <property type="match status" value="1"/>
</dbReference>
<evidence type="ECO:0000259" key="2">
    <source>
        <dbReference type="PROSITE" id="PS50878"/>
    </source>
</evidence>
<evidence type="ECO:0000313" key="3">
    <source>
        <dbReference type="EMBL" id="UTW11535.1"/>
    </source>
</evidence>
<dbReference type="PANTHER" id="PTHR34047:SF8">
    <property type="entry name" value="PROTEIN YKFC"/>
    <property type="match status" value="1"/>
</dbReference>
<proteinExistence type="inferred from homology"/>
<dbReference type="RefSeq" id="WP_255853573.1">
    <property type="nucleotide sequence ID" value="NZ_CP073347.1"/>
</dbReference>
<organism evidence="3 4">
    <name type="scientific">Marinobacterium rhizophilum</name>
    <dbReference type="NCBI Taxonomy" id="420402"/>
    <lineage>
        <taxon>Bacteria</taxon>
        <taxon>Pseudomonadati</taxon>
        <taxon>Pseudomonadota</taxon>
        <taxon>Gammaproteobacteria</taxon>
        <taxon>Oceanospirillales</taxon>
        <taxon>Oceanospirillaceae</taxon>
        <taxon>Marinobacterium</taxon>
    </lineage>
</organism>
<dbReference type="InterPro" id="IPR043502">
    <property type="entry name" value="DNA/RNA_pol_sf"/>
</dbReference>
<dbReference type="InterPro" id="IPR030931">
    <property type="entry name" value="Group_II_RT_mat"/>
</dbReference>
<dbReference type="Pfam" id="PF00078">
    <property type="entry name" value="RVT_1"/>
    <property type="match status" value="1"/>
</dbReference>
<sequence length="444" mass="51342">MQTRLERFTQKARAEPRLQFTALMGLLSEGTGLHASFVRQDGRKAPGVDGVKKDAYAENLAERIADLSARVRRLGYRPKPARRTYIPKGNGRYRPLGIPSFEDRLVQDRLSRILQAIWEPEFRDCSYGFRPGRSAHQALARVAEVITNEQTQWVVEADIKGFFDHVHHDHLMRFLGHRIKDPNFLRIIRRFLKAGIMEDGIFDATLEGTPQGGLVSPVLANIYLHYVLDLWFEKRFARQCRGKAYLVRYADDYIACFQYEGDAKRFHREMVTRLAKFALEVEPSKTAILRFGSTALRYKARGHKCPRTFSFLGFTHYAGRSRTGRFVVGRKTDGKRKRKKLKLLSARLRGMRSEGGRVMIAFLRRHLQGHIQYYGVSGNGRSVASYIYCATHYLYKWLNRRSQRCSLNWKSFGEVVRPLLPTARIVHDLYPVPKWKTQAGSRMV</sequence>
<accession>A0ABY5HGP6</accession>
<dbReference type="EC" id="2.7.7.49" evidence="3"/>
<dbReference type="SUPFAM" id="SSF56672">
    <property type="entry name" value="DNA/RNA polymerases"/>
    <property type="match status" value="1"/>
</dbReference>
<dbReference type="CDD" id="cd01651">
    <property type="entry name" value="RT_G2_intron"/>
    <property type="match status" value="1"/>
</dbReference>
<feature type="domain" description="Reverse transcriptase" evidence="2">
    <location>
        <begin position="67"/>
        <end position="316"/>
    </location>
</feature>
<name>A0ABY5HGP6_9GAMM</name>
<evidence type="ECO:0000256" key="1">
    <source>
        <dbReference type="ARBA" id="ARBA00034120"/>
    </source>
</evidence>
<keyword evidence="3" id="KW-0548">Nucleotidyltransferase</keyword>
<reference evidence="3" key="1">
    <citation type="submission" date="2021-04" db="EMBL/GenBank/DDBJ databases">
        <title>Oceanospirillales bacteria with DddD are important DMSP degraders in coastal seawater.</title>
        <authorList>
            <person name="Liu J."/>
        </authorList>
    </citation>
    <scope>NUCLEOTIDE SEQUENCE</scope>
    <source>
        <strain evidence="3">D13-1</strain>
    </source>
</reference>
<dbReference type="EMBL" id="CP073347">
    <property type="protein sequence ID" value="UTW11535.1"/>
    <property type="molecule type" value="Genomic_DNA"/>
</dbReference>
<keyword evidence="3" id="KW-0808">Transferase</keyword>
<dbReference type="NCBIfam" id="TIGR04416">
    <property type="entry name" value="group_II_RT_mat"/>
    <property type="match status" value="1"/>
</dbReference>
<dbReference type="InterPro" id="IPR000477">
    <property type="entry name" value="RT_dom"/>
</dbReference>
<evidence type="ECO:0000313" key="4">
    <source>
        <dbReference type="Proteomes" id="UP001058461"/>
    </source>
</evidence>
<keyword evidence="4" id="KW-1185">Reference proteome</keyword>
<dbReference type="GO" id="GO:0003964">
    <property type="term" value="F:RNA-directed DNA polymerase activity"/>
    <property type="evidence" value="ECO:0007669"/>
    <property type="project" value="UniProtKB-KW"/>
</dbReference>
<dbReference type="PANTHER" id="PTHR34047">
    <property type="entry name" value="NUCLEAR INTRON MATURASE 1, MITOCHONDRIAL-RELATED"/>
    <property type="match status" value="1"/>
</dbReference>
<comment type="similarity">
    <text evidence="1">Belongs to the bacterial reverse transcriptase family.</text>
</comment>
<dbReference type="Proteomes" id="UP001058461">
    <property type="component" value="Chromosome"/>
</dbReference>